<sequence length="393" mass="44653">MEEGTLLEVIKRQKIDEARQLFKQGEKLQKNLPYSEKNQVYLALTIKKAYDLIEILIKDGFVETDMYEYESYDFSIFVPLFRNLGESPEELEFIETFIAALDNVNDAVQDKTLLDLALYHNVPVEVVKKLIVGGCDVNYRDNSQANYLHRIIQEFNIKEDIGSAYIELFLSEGIDINEGNVVDETPLHFAVNKSKEKYIELLLANGADPNQQDKRGESPFYCALAYQVCNNDLYRTLTKYAQPDFDMVNNEGIALLASTLRMRSRASEADIDVIKSMIADGADIYQESPYYGEPKSALDWIAEMPGQMLEAIIETGSIDIDRKDNKGNSILHKVCAYNVNYDQEVARQVYRKAKLLIEKGADVNSTNDLDQTPMMLAAQDNLKAKTVELLLKS</sequence>
<keyword evidence="2 3" id="KW-0040">ANK repeat</keyword>
<evidence type="ECO:0000313" key="5">
    <source>
        <dbReference type="Proteomes" id="UP000287527"/>
    </source>
</evidence>
<dbReference type="SMART" id="SM00248">
    <property type="entry name" value="ANK"/>
    <property type="match status" value="4"/>
</dbReference>
<evidence type="ECO:0000313" key="4">
    <source>
        <dbReference type="EMBL" id="RWX01033.1"/>
    </source>
</evidence>
<dbReference type="AlphaFoldDB" id="A0A444HCA9"/>
<feature type="repeat" description="ANK" evidence="3">
    <location>
        <begin position="182"/>
        <end position="214"/>
    </location>
</feature>
<organism evidence="4 5">
    <name type="scientific">Flavobacterium cerinum</name>
    <dbReference type="NCBI Taxonomy" id="2502784"/>
    <lineage>
        <taxon>Bacteria</taxon>
        <taxon>Pseudomonadati</taxon>
        <taxon>Bacteroidota</taxon>
        <taxon>Flavobacteriia</taxon>
        <taxon>Flavobacteriales</taxon>
        <taxon>Flavobacteriaceae</taxon>
        <taxon>Flavobacterium</taxon>
    </lineage>
</organism>
<dbReference type="SUPFAM" id="SSF48403">
    <property type="entry name" value="Ankyrin repeat"/>
    <property type="match status" value="1"/>
</dbReference>
<accession>A0A444HCA9</accession>
<dbReference type="InterPro" id="IPR002110">
    <property type="entry name" value="Ankyrin_rpt"/>
</dbReference>
<keyword evidence="5" id="KW-1185">Reference proteome</keyword>
<proteinExistence type="predicted"/>
<dbReference type="PANTHER" id="PTHR24178">
    <property type="entry name" value="MOLTING PROTEIN MLT-4"/>
    <property type="match status" value="1"/>
</dbReference>
<dbReference type="Gene3D" id="1.25.40.20">
    <property type="entry name" value="Ankyrin repeat-containing domain"/>
    <property type="match status" value="2"/>
</dbReference>
<keyword evidence="1" id="KW-0677">Repeat</keyword>
<evidence type="ECO:0000256" key="2">
    <source>
        <dbReference type="ARBA" id="ARBA00023043"/>
    </source>
</evidence>
<dbReference type="EMBL" id="SBII01000004">
    <property type="protein sequence ID" value="RWX01033.1"/>
    <property type="molecule type" value="Genomic_DNA"/>
</dbReference>
<comment type="caution">
    <text evidence="4">The sequence shown here is derived from an EMBL/GenBank/DDBJ whole genome shotgun (WGS) entry which is preliminary data.</text>
</comment>
<protein>
    <submittedName>
        <fullName evidence="4">Ankyrin repeat domain-containing protein</fullName>
    </submittedName>
</protein>
<dbReference type="OrthoDB" id="5657095at2"/>
<reference evidence="4 5" key="1">
    <citation type="submission" date="2019-01" db="EMBL/GenBank/DDBJ databases">
        <title>Flavobacterium sp. nov.,isolated from freshwater.</title>
        <authorList>
            <person name="Zhang R."/>
            <person name="Du Z.-J."/>
        </authorList>
    </citation>
    <scope>NUCLEOTIDE SEQUENCE [LARGE SCALE GENOMIC DNA]</scope>
    <source>
        <strain evidence="4 5">1E403</strain>
    </source>
</reference>
<gene>
    <name evidence="4" type="ORF">EPI11_08405</name>
</gene>
<evidence type="ECO:0000256" key="1">
    <source>
        <dbReference type="ARBA" id="ARBA00022737"/>
    </source>
</evidence>
<dbReference type="Pfam" id="PF12796">
    <property type="entry name" value="Ank_2"/>
    <property type="match status" value="1"/>
</dbReference>
<evidence type="ECO:0000256" key="3">
    <source>
        <dbReference type="PROSITE-ProRule" id="PRU00023"/>
    </source>
</evidence>
<dbReference type="Proteomes" id="UP000287527">
    <property type="component" value="Unassembled WGS sequence"/>
</dbReference>
<name>A0A444HCA9_9FLAO</name>
<dbReference type="PROSITE" id="PS50297">
    <property type="entry name" value="ANK_REP_REGION"/>
    <property type="match status" value="1"/>
</dbReference>
<dbReference type="InterPro" id="IPR036770">
    <property type="entry name" value="Ankyrin_rpt-contain_sf"/>
</dbReference>
<dbReference type="RefSeq" id="WP_128389512.1">
    <property type="nucleotide sequence ID" value="NZ_SBII01000004.1"/>
</dbReference>
<dbReference type="PROSITE" id="PS50088">
    <property type="entry name" value="ANK_REPEAT"/>
    <property type="match status" value="1"/>
</dbReference>